<protein>
    <submittedName>
        <fullName evidence="2">RES family NAD+ phosphorylase</fullName>
    </submittedName>
</protein>
<accession>A0AAU7QAZ4</accession>
<reference evidence="2" key="1">
    <citation type="submission" date="2024-06" db="EMBL/GenBank/DDBJ databases">
        <authorList>
            <person name="Coelho C."/>
            <person name="Bento M."/>
            <person name="Garcia E."/>
            <person name="Camelo A."/>
            <person name="Brandao I."/>
            <person name="Espirito Santo C."/>
            <person name="Trovao J."/>
            <person name="Verissimo A."/>
            <person name="Costa J."/>
            <person name="Tiago I."/>
        </authorList>
    </citation>
    <scope>NUCLEOTIDE SEQUENCE</scope>
    <source>
        <strain evidence="2">KWT182</strain>
    </source>
</reference>
<evidence type="ECO:0000313" key="2">
    <source>
        <dbReference type="EMBL" id="XBS70245.1"/>
    </source>
</evidence>
<organism evidence="2">
    <name type="scientific">Acerihabitans sp. KWT182</name>
    <dbReference type="NCBI Taxonomy" id="3157919"/>
    <lineage>
        <taxon>Bacteria</taxon>
        <taxon>Pseudomonadati</taxon>
        <taxon>Pseudomonadota</taxon>
        <taxon>Gammaproteobacteria</taxon>
        <taxon>Enterobacterales</taxon>
        <taxon>Pectobacteriaceae</taxon>
        <taxon>Acerihabitans</taxon>
    </lineage>
</organism>
<dbReference type="EMBL" id="CP157947">
    <property type="protein sequence ID" value="XBS70245.1"/>
    <property type="molecule type" value="Genomic_DNA"/>
</dbReference>
<dbReference type="InterPro" id="IPR014914">
    <property type="entry name" value="RES_dom"/>
</dbReference>
<name>A0AAU7QAZ4_9GAMM</name>
<proteinExistence type="predicted"/>
<dbReference type="AlphaFoldDB" id="A0AAU7QAZ4"/>
<evidence type="ECO:0000259" key="1">
    <source>
        <dbReference type="Pfam" id="PF08808"/>
    </source>
</evidence>
<sequence length="228" mass="24888">MAVKPGSLNDVVKKLASTTVSVLKNEQDKAAYVKIEQLRDELLHDCGSKVLAGTKAFRLQQGEYGGSNVFFNRDGQDYRYSLIDGVNGSMYLAYTPKTAMKEVFKNKKGLRESDLNDHFMGVVDIEKDVKVLQITALSSKSDVTTHDVTTPTRAVTHLLAQKVHSAGFDGMEFTSNVTGEPCLVLWHNDPAGAGIATTGAQTPLSKFTYRGQEAAVILVYELGIPVEE</sequence>
<dbReference type="Pfam" id="PF08808">
    <property type="entry name" value="RES"/>
    <property type="match status" value="1"/>
</dbReference>
<feature type="domain" description="RES" evidence="1">
    <location>
        <begin position="90"/>
        <end position="203"/>
    </location>
</feature>
<gene>
    <name evidence="2" type="ORF">ABK905_02930</name>
</gene>